<dbReference type="EMBL" id="CM056742">
    <property type="protein sequence ID" value="KAJ8674923.1"/>
    <property type="molecule type" value="Genomic_DNA"/>
</dbReference>
<accession>A0ACC2NVL9</accession>
<comment type="caution">
    <text evidence="1">The sequence shown here is derived from an EMBL/GenBank/DDBJ whole genome shotgun (WGS) entry which is preliminary data.</text>
</comment>
<keyword evidence="2" id="KW-1185">Reference proteome</keyword>
<organism evidence="1 2">
    <name type="scientific">Eretmocerus hayati</name>
    <dbReference type="NCBI Taxonomy" id="131215"/>
    <lineage>
        <taxon>Eukaryota</taxon>
        <taxon>Metazoa</taxon>
        <taxon>Ecdysozoa</taxon>
        <taxon>Arthropoda</taxon>
        <taxon>Hexapoda</taxon>
        <taxon>Insecta</taxon>
        <taxon>Pterygota</taxon>
        <taxon>Neoptera</taxon>
        <taxon>Endopterygota</taxon>
        <taxon>Hymenoptera</taxon>
        <taxon>Apocrita</taxon>
        <taxon>Proctotrupomorpha</taxon>
        <taxon>Chalcidoidea</taxon>
        <taxon>Aphelinidae</taxon>
        <taxon>Aphelininae</taxon>
        <taxon>Eretmocerus</taxon>
    </lineage>
</organism>
<name>A0ACC2NVL9_9HYME</name>
<sequence>MLVGCSCKHVMEHPGSLCMFLNHGEYSDVVIKVRNEAIAVLKIILCNASEISDGTSKTEMIKGRTNELKLEEYLSFAMKDLIKSCYTGQFSSLGKDNVDDLFILYKR</sequence>
<gene>
    <name evidence="1" type="ORF">QAD02_010709</name>
</gene>
<proteinExistence type="predicted"/>
<dbReference type="Proteomes" id="UP001239111">
    <property type="component" value="Chromosome 2"/>
</dbReference>
<reference evidence="1" key="1">
    <citation type="submission" date="2023-04" db="EMBL/GenBank/DDBJ databases">
        <title>A chromosome-level genome assembly of the parasitoid wasp Eretmocerus hayati.</title>
        <authorList>
            <person name="Zhong Y."/>
            <person name="Liu S."/>
            <person name="Liu Y."/>
        </authorList>
    </citation>
    <scope>NUCLEOTIDE SEQUENCE</scope>
    <source>
        <strain evidence="1">ZJU_SS_LIU_2023</strain>
    </source>
</reference>
<evidence type="ECO:0000313" key="2">
    <source>
        <dbReference type="Proteomes" id="UP001239111"/>
    </source>
</evidence>
<protein>
    <submittedName>
        <fullName evidence="1">Uncharacterized protein</fullName>
    </submittedName>
</protein>
<evidence type="ECO:0000313" key="1">
    <source>
        <dbReference type="EMBL" id="KAJ8674923.1"/>
    </source>
</evidence>